<evidence type="ECO:0000313" key="2">
    <source>
        <dbReference type="EMBL" id="CAG6693591.1"/>
    </source>
</evidence>
<keyword evidence="1" id="KW-0812">Transmembrane</keyword>
<keyword evidence="1" id="KW-0472">Membrane</keyword>
<evidence type="ECO:0000256" key="1">
    <source>
        <dbReference type="SAM" id="Phobius"/>
    </source>
</evidence>
<dbReference type="AlphaFoldDB" id="A0A8D8TRB0"/>
<proteinExistence type="predicted"/>
<name>A0A8D8TRB0_9HEMI</name>
<feature type="transmembrane region" description="Helical" evidence="1">
    <location>
        <begin position="57"/>
        <end position="76"/>
    </location>
</feature>
<reference evidence="2" key="1">
    <citation type="submission" date="2021-05" db="EMBL/GenBank/DDBJ databases">
        <authorList>
            <person name="Alioto T."/>
            <person name="Alioto T."/>
            <person name="Gomez Garrido J."/>
        </authorList>
    </citation>
    <scope>NUCLEOTIDE SEQUENCE</scope>
</reference>
<organism evidence="2">
    <name type="scientific">Cacopsylla melanoneura</name>
    <dbReference type="NCBI Taxonomy" id="428564"/>
    <lineage>
        <taxon>Eukaryota</taxon>
        <taxon>Metazoa</taxon>
        <taxon>Ecdysozoa</taxon>
        <taxon>Arthropoda</taxon>
        <taxon>Hexapoda</taxon>
        <taxon>Insecta</taxon>
        <taxon>Pterygota</taxon>
        <taxon>Neoptera</taxon>
        <taxon>Paraneoptera</taxon>
        <taxon>Hemiptera</taxon>
        <taxon>Sternorrhyncha</taxon>
        <taxon>Psylloidea</taxon>
        <taxon>Psyllidae</taxon>
        <taxon>Psyllinae</taxon>
        <taxon>Cacopsylla</taxon>
    </lineage>
</organism>
<dbReference type="EMBL" id="HBUF01313698">
    <property type="protein sequence ID" value="CAG6693591.1"/>
    <property type="molecule type" value="Transcribed_RNA"/>
</dbReference>
<accession>A0A8D8TRB0</accession>
<sequence length="109" mass="12624">MYWKYIVLEESEAPSNYSLYSLCVRKLICAFTLLKCGVNLKVANLKKRKKKKVSGEFITTTANCYTLGLLGLFFSFSEFINSDANLYFSRHTNESPRKCSFSLSKFQFR</sequence>
<protein>
    <submittedName>
        <fullName evidence="2">Uncharacterized protein</fullName>
    </submittedName>
</protein>
<keyword evidence="1" id="KW-1133">Transmembrane helix</keyword>